<evidence type="ECO:0000256" key="8">
    <source>
        <dbReference type="SAM" id="MobiDB-lite"/>
    </source>
</evidence>
<dbReference type="EMBL" id="CAXAMN010011225">
    <property type="protein sequence ID" value="CAK9034757.1"/>
    <property type="molecule type" value="Genomic_DNA"/>
</dbReference>
<name>A0ABP0L7L4_9DINO</name>
<dbReference type="InterPro" id="IPR003378">
    <property type="entry name" value="Fringe-like_glycosylTrfase"/>
</dbReference>
<keyword evidence="5" id="KW-0735">Signal-anchor</keyword>
<dbReference type="Proteomes" id="UP001642484">
    <property type="component" value="Unassembled WGS sequence"/>
</dbReference>
<evidence type="ECO:0000256" key="7">
    <source>
        <dbReference type="ARBA" id="ARBA00023136"/>
    </source>
</evidence>
<proteinExistence type="predicted"/>
<evidence type="ECO:0000256" key="2">
    <source>
        <dbReference type="ARBA" id="ARBA00022676"/>
    </source>
</evidence>
<protein>
    <recommendedName>
        <fullName evidence="9">Fringe-like glycosyltransferase domain-containing protein</fullName>
    </recommendedName>
</protein>
<feature type="region of interest" description="Disordered" evidence="8">
    <location>
        <begin position="1"/>
        <end position="30"/>
    </location>
</feature>
<evidence type="ECO:0000313" key="10">
    <source>
        <dbReference type="EMBL" id="CAK9034757.1"/>
    </source>
</evidence>
<keyword evidence="7" id="KW-0472">Membrane</keyword>
<keyword evidence="11" id="KW-1185">Reference proteome</keyword>
<comment type="subcellular location">
    <subcellularLocation>
        <location evidence="1">Membrane</location>
        <topology evidence="1">Single-pass type II membrane protein</topology>
    </subcellularLocation>
</comment>
<gene>
    <name evidence="10" type="ORF">CCMP2556_LOCUS19634</name>
</gene>
<evidence type="ECO:0000256" key="1">
    <source>
        <dbReference type="ARBA" id="ARBA00004606"/>
    </source>
</evidence>
<evidence type="ECO:0000259" key="9">
    <source>
        <dbReference type="Pfam" id="PF02434"/>
    </source>
</evidence>
<dbReference type="Pfam" id="PF02434">
    <property type="entry name" value="Fringe"/>
    <property type="match status" value="1"/>
</dbReference>
<dbReference type="Gene3D" id="3.90.550.50">
    <property type="match status" value="1"/>
</dbReference>
<organism evidence="10 11">
    <name type="scientific">Durusdinium trenchii</name>
    <dbReference type="NCBI Taxonomy" id="1381693"/>
    <lineage>
        <taxon>Eukaryota</taxon>
        <taxon>Sar</taxon>
        <taxon>Alveolata</taxon>
        <taxon>Dinophyceae</taxon>
        <taxon>Suessiales</taxon>
        <taxon>Symbiodiniaceae</taxon>
        <taxon>Durusdinium</taxon>
    </lineage>
</organism>
<comment type="caution">
    <text evidence="10">The sequence shown here is derived from an EMBL/GenBank/DDBJ whole genome shotgun (WGS) entry which is preliminary data.</text>
</comment>
<feature type="compositionally biased region" description="Polar residues" evidence="8">
    <location>
        <begin position="21"/>
        <end position="30"/>
    </location>
</feature>
<evidence type="ECO:0000313" key="11">
    <source>
        <dbReference type="Proteomes" id="UP001642484"/>
    </source>
</evidence>
<sequence>MRGQRYLQTEADVERAEESPQPKNEPQTLRPHSQTLRRCLCCFTLVLVSIFQALALDGLDSQILNVYWRSGSGAKAGGPAASPALSPSPSATVSATISPSAGDFGVLYVMLTHKKNYATKVAGAMSTWVRDVLSSEHDALLAVGDKESKNPPVISASPPCGNDHNDQLVCKAGIALQRAYETRGNFSWLFMVDDDFYLSVRHVHNVLSGFDASKLISVGIPGCGMHFCNKQGGYCGGRRLCYDLGSIGKFDAAKHERISEGFDGQYCQREERTVLGRYFCELYASKTWCFSFAHQRALWLAH</sequence>
<evidence type="ECO:0000256" key="5">
    <source>
        <dbReference type="ARBA" id="ARBA00022968"/>
    </source>
</evidence>
<evidence type="ECO:0000256" key="3">
    <source>
        <dbReference type="ARBA" id="ARBA00022679"/>
    </source>
</evidence>
<reference evidence="10 11" key="1">
    <citation type="submission" date="2024-02" db="EMBL/GenBank/DDBJ databases">
        <authorList>
            <person name="Chen Y."/>
            <person name="Shah S."/>
            <person name="Dougan E. K."/>
            <person name="Thang M."/>
            <person name="Chan C."/>
        </authorList>
    </citation>
    <scope>NUCLEOTIDE SEQUENCE [LARGE SCALE GENOMIC DNA]</scope>
</reference>
<evidence type="ECO:0000256" key="6">
    <source>
        <dbReference type="ARBA" id="ARBA00022989"/>
    </source>
</evidence>
<keyword evidence="4" id="KW-0812">Transmembrane</keyword>
<keyword evidence="3" id="KW-0808">Transferase</keyword>
<evidence type="ECO:0000256" key="4">
    <source>
        <dbReference type="ARBA" id="ARBA00022692"/>
    </source>
</evidence>
<keyword evidence="2" id="KW-0328">Glycosyltransferase</keyword>
<feature type="domain" description="Fringe-like glycosyltransferase" evidence="9">
    <location>
        <begin position="112"/>
        <end position="221"/>
    </location>
</feature>
<accession>A0ABP0L7L4</accession>
<keyword evidence="6" id="KW-1133">Transmembrane helix</keyword>